<organism evidence="7 8">
    <name type="scientific">Legionella beliardensis</name>
    <dbReference type="NCBI Taxonomy" id="91822"/>
    <lineage>
        <taxon>Bacteria</taxon>
        <taxon>Pseudomonadati</taxon>
        <taxon>Pseudomonadota</taxon>
        <taxon>Gammaproteobacteria</taxon>
        <taxon>Legionellales</taxon>
        <taxon>Legionellaceae</taxon>
        <taxon>Legionella</taxon>
    </lineage>
</organism>
<evidence type="ECO:0000256" key="1">
    <source>
        <dbReference type="ARBA" id="ARBA00004141"/>
    </source>
</evidence>
<keyword evidence="8" id="KW-1185">Reference proteome</keyword>
<dbReference type="InterPro" id="IPR050475">
    <property type="entry name" value="Prenyltransferase_related"/>
</dbReference>
<proteinExistence type="predicted"/>
<evidence type="ECO:0000256" key="3">
    <source>
        <dbReference type="ARBA" id="ARBA00022692"/>
    </source>
</evidence>
<keyword evidence="5 6" id="KW-0472">Membrane</keyword>
<dbReference type="InterPro" id="IPR044878">
    <property type="entry name" value="UbiA_sf"/>
</dbReference>
<feature type="transmembrane region" description="Helical" evidence="6">
    <location>
        <begin position="219"/>
        <end position="242"/>
    </location>
</feature>
<feature type="transmembrane region" description="Helical" evidence="6">
    <location>
        <begin position="277"/>
        <end position="294"/>
    </location>
</feature>
<protein>
    <submittedName>
        <fullName evidence="7">Prenyltransferase</fullName>
    </submittedName>
</protein>
<dbReference type="Pfam" id="PF01040">
    <property type="entry name" value="UbiA"/>
    <property type="match status" value="1"/>
</dbReference>
<dbReference type="OrthoDB" id="508337at2"/>
<feature type="transmembrane region" description="Helical" evidence="6">
    <location>
        <begin position="137"/>
        <end position="159"/>
    </location>
</feature>
<keyword evidence="3 6" id="KW-0812">Transmembrane</keyword>
<dbReference type="InterPro" id="IPR000537">
    <property type="entry name" value="UbiA_prenyltransferase"/>
</dbReference>
<feature type="transmembrane region" description="Helical" evidence="6">
    <location>
        <begin position="196"/>
        <end position="213"/>
    </location>
</feature>
<evidence type="ECO:0000256" key="4">
    <source>
        <dbReference type="ARBA" id="ARBA00022989"/>
    </source>
</evidence>
<dbReference type="AlphaFoldDB" id="A0A378I4V6"/>
<accession>A0A378I4V6</accession>
<feature type="transmembrane region" description="Helical" evidence="6">
    <location>
        <begin position="16"/>
        <end position="38"/>
    </location>
</feature>
<dbReference type="RefSeq" id="WP_115303397.1">
    <property type="nucleotide sequence ID" value="NZ_CAAAHO010000002.1"/>
</dbReference>
<evidence type="ECO:0000256" key="2">
    <source>
        <dbReference type="ARBA" id="ARBA00022475"/>
    </source>
</evidence>
<gene>
    <name evidence="7" type="ORF">NCTC13315_02278</name>
</gene>
<dbReference type="CDD" id="cd13964">
    <property type="entry name" value="PT_UbiA_1"/>
    <property type="match status" value="1"/>
</dbReference>
<dbReference type="GO" id="GO:0016765">
    <property type="term" value="F:transferase activity, transferring alkyl or aryl (other than methyl) groups"/>
    <property type="evidence" value="ECO:0007669"/>
    <property type="project" value="InterPro"/>
</dbReference>
<feature type="transmembrane region" description="Helical" evidence="6">
    <location>
        <begin position="94"/>
        <end position="125"/>
    </location>
</feature>
<dbReference type="EMBL" id="UGNV01000001">
    <property type="protein sequence ID" value="STX29726.1"/>
    <property type="molecule type" value="Genomic_DNA"/>
</dbReference>
<dbReference type="Gene3D" id="1.10.357.140">
    <property type="entry name" value="UbiA prenyltransferase"/>
    <property type="match status" value="1"/>
</dbReference>
<keyword evidence="2" id="KW-1003">Cell membrane</keyword>
<comment type="subcellular location">
    <subcellularLocation>
        <location evidence="1">Membrane</location>
        <topology evidence="1">Multi-pass membrane protein</topology>
    </subcellularLocation>
</comment>
<dbReference type="PANTHER" id="PTHR42723">
    <property type="entry name" value="CHLOROPHYLL SYNTHASE"/>
    <property type="match status" value="1"/>
</dbReference>
<dbReference type="NCBIfam" id="NF035940">
    <property type="entry name" value="prenyl_rel_EboC"/>
    <property type="match status" value="1"/>
</dbReference>
<evidence type="ECO:0000256" key="5">
    <source>
        <dbReference type="ARBA" id="ARBA00023136"/>
    </source>
</evidence>
<feature type="transmembrane region" description="Helical" evidence="6">
    <location>
        <begin position="45"/>
        <end position="65"/>
    </location>
</feature>
<reference evidence="7 8" key="1">
    <citation type="submission" date="2018-06" db="EMBL/GenBank/DDBJ databases">
        <authorList>
            <consortium name="Pathogen Informatics"/>
            <person name="Doyle S."/>
        </authorList>
    </citation>
    <scope>NUCLEOTIDE SEQUENCE [LARGE SCALE GENOMIC DNA]</scope>
    <source>
        <strain evidence="7 8">NCTC13315</strain>
    </source>
</reference>
<sequence length="300" mass="32677">MKKITGLLRLLRPANIVTSCADILAGFGIVGMPILMLYPEHTYLLILLLLLLLSTACLYGGGVVLNDALDAELDQIERPERPIPQHIISQKQAILFAIVLMLIGMIAAFLVNVTSGLLASAIALLSVFYDAYTKHSLWLGPINMGLCRGGNLLLGISIIQSALLIYWPLMAIPFFFISGVTLISKGEVHGSSKAPLFIALFLYALAIIGTMMLNFTPNFYFLPALPFFLLFICLSLYSLIKVIFNPAPLLIRKAVKTGILCLIILDAGIASGYAGSWYGILLLLIMLTISTILAKKFPMT</sequence>
<dbReference type="Proteomes" id="UP000254968">
    <property type="component" value="Unassembled WGS sequence"/>
</dbReference>
<dbReference type="PANTHER" id="PTHR42723:SF1">
    <property type="entry name" value="CHLOROPHYLL SYNTHASE, CHLOROPLASTIC"/>
    <property type="match status" value="1"/>
</dbReference>
<keyword evidence="4 6" id="KW-1133">Transmembrane helix</keyword>
<evidence type="ECO:0000256" key="6">
    <source>
        <dbReference type="SAM" id="Phobius"/>
    </source>
</evidence>
<evidence type="ECO:0000313" key="8">
    <source>
        <dbReference type="Proteomes" id="UP000254968"/>
    </source>
</evidence>
<evidence type="ECO:0000313" key="7">
    <source>
        <dbReference type="EMBL" id="STX29726.1"/>
    </source>
</evidence>
<feature type="transmembrane region" description="Helical" evidence="6">
    <location>
        <begin position="165"/>
        <end position="184"/>
    </location>
</feature>
<name>A0A378I4V6_9GAMM</name>
<dbReference type="GO" id="GO:0016020">
    <property type="term" value="C:membrane"/>
    <property type="evidence" value="ECO:0007669"/>
    <property type="project" value="UniProtKB-SubCell"/>
</dbReference>
<keyword evidence="7" id="KW-0808">Transferase</keyword>